<dbReference type="EMBL" id="BPUR01000008">
    <property type="protein sequence ID" value="GJH18084.1"/>
    <property type="molecule type" value="Genomic_DNA"/>
</dbReference>
<accession>A0ACB5QSB8</accession>
<organism evidence="1 2">
    <name type="scientific">Caballeronia novacaledonica</name>
    <dbReference type="NCBI Taxonomy" id="1544861"/>
    <lineage>
        <taxon>Bacteria</taxon>
        <taxon>Pseudomonadati</taxon>
        <taxon>Pseudomonadota</taxon>
        <taxon>Betaproteobacteria</taxon>
        <taxon>Burkholderiales</taxon>
        <taxon>Burkholderiaceae</taxon>
        <taxon>Caballeronia</taxon>
    </lineage>
</organism>
<reference evidence="1" key="1">
    <citation type="submission" date="2021-09" db="EMBL/GenBank/DDBJ databases">
        <title>Isolation and characterization of 3-chlorobenzoate degrading bacteria from soils in Shizuoka.</title>
        <authorList>
            <person name="Ifat A."/>
            <person name="Ogawa N."/>
            <person name="Kimbara K."/>
            <person name="Moriuchi R."/>
            <person name="Dohra H."/>
            <person name="Shintani M."/>
        </authorList>
    </citation>
    <scope>NUCLEOTIDE SEQUENCE</scope>
    <source>
        <strain evidence="1">19CS2-2</strain>
    </source>
</reference>
<comment type="caution">
    <text evidence="1">The sequence shown here is derived from an EMBL/GenBank/DDBJ whole genome shotgun (WGS) entry which is preliminary data.</text>
</comment>
<proteinExistence type="predicted"/>
<evidence type="ECO:0000313" key="2">
    <source>
        <dbReference type="Proteomes" id="UP001055013"/>
    </source>
</evidence>
<protein>
    <submittedName>
        <fullName evidence="1">Response regulator</fullName>
    </submittedName>
</protein>
<sequence>MGKVLFVDDHKDTADMLANIAIELGHCASVAYDGLTAIRMTSQEAFDAVFLDVSLPDGDGRDVCSQIRRGLSRQSRVVALTGHAELQVNAEMCEFDAWLIKPLSMQQLEDALTAM</sequence>
<name>A0ACB5QSB8_9BURK</name>
<evidence type="ECO:0000313" key="1">
    <source>
        <dbReference type="EMBL" id="GJH18084.1"/>
    </source>
</evidence>
<gene>
    <name evidence="1" type="ORF">CBA19CS22_16100</name>
</gene>
<dbReference type="Proteomes" id="UP001055013">
    <property type="component" value="Unassembled WGS sequence"/>
</dbReference>
<keyword evidence="2" id="KW-1185">Reference proteome</keyword>